<dbReference type="GO" id="GO:0016020">
    <property type="term" value="C:membrane"/>
    <property type="evidence" value="ECO:0007669"/>
    <property type="project" value="InterPro"/>
</dbReference>
<name>A0A645HN20_9ZZZZ</name>
<reference evidence="3" key="1">
    <citation type="submission" date="2019-08" db="EMBL/GenBank/DDBJ databases">
        <authorList>
            <person name="Kucharzyk K."/>
            <person name="Murdoch R.W."/>
            <person name="Higgins S."/>
            <person name="Loffler F."/>
        </authorList>
    </citation>
    <scope>NUCLEOTIDE SEQUENCE</scope>
</reference>
<keyword evidence="1" id="KW-0807">Transducer</keyword>
<accession>A0A645HN20</accession>
<dbReference type="Gene3D" id="1.10.287.950">
    <property type="entry name" value="Methyl-accepting chemotaxis protein"/>
    <property type="match status" value="1"/>
</dbReference>
<dbReference type="AlphaFoldDB" id="A0A645HN20"/>
<organism evidence="3">
    <name type="scientific">bioreactor metagenome</name>
    <dbReference type="NCBI Taxonomy" id="1076179"/>
    <lineage>
        <taxon>unclassified sequences</taxon>
        <taxon>metagenomes</taxon>
        <taxon>ecological metagenomes</taxon>
    </lineage>
</organism>
<dbReference type="Pfam" id="PF00015">
    <property type="entry name" value="MCPsignal"/>
    <property type="match status" value="1"/>
</dbReference>
<sequence>MLALNAAIEAARAGESGKGFAVVAEEVRKLAEESKESLEDIVNLTKDMQLKTNNVVTVVSATESKVEVGVQKAKVTETSINEIISNVENILSQIVSLSNAVTQQAASLEEISSSMHCVNSSVAEEAEISSQIKESMKNQSKSFKNISDTAQRLEVMAKGLEGLINKFKV</sequence>
<evidence type="ECO:0000313" key="3">
    <source>
        <dbReference type="EMBL" id="MPN39966.1"/>
    </source>
</evidence>
<dbReference type="InterPro" id="IPR004089">
    <property type="entry name" value="MCPsignal_dom"/>
</dbReference>
<evidence type="ECO:0000256" key="1">
    <source>
        <dbReference type="ARBA" id="ARBA00023224"/>
    </source>
</evidence>
<gene>
    <name evidence="3" type="primary">yoaH_4</name>
    <name evidence="3" type="ORF">SDC9_187501</name>
</gene>
<dbReference type="PANTHER" id="PTHR32089">
    <property type="entry name" value="METHYL-ACCEPTING CHEMOTAXIS PROTEIN MCPB"/>
    <property type="match status" value="1"/>
</dbReference>
<comment type="caution">
    <text evidence="3">The sequence shown here is derived from an EMBL/GenBank/DDBJ whole genome shotgun (WGS) entry which is preliminary data.</text>
</comment>
<protein>
    <submittedName>
        <fullName evidence="3">Putative methyl-accepting chemotaxis protein YoaH</fullName>
    </submittedName>
</protein>
<feature type="domain" description="Methyl-accepting transducer" evidence="2">
    <location>
        <begin position="1"/>
        <end position="119"/>
    </location>
</feature>
<dbReference type="SUPFAM" id="SSF58104">
    <property type="entry name" value="Methyl-accepting chemotaxis protein (MCP) signaling domain"/>
    <property type="match status" value="1"/>
</dbReference>
<dbReference type="PANTHER" id="PTHR32089:SF112">
    <property type="entry name" value="LYSOZYME-LIKE PROTEIN-RELATED"/>
    <property type="match status" value="1"/>
</dbReference>
<dbReference type="EMBL" id="VSSQ01096089">
    <property type="protein sequence ID" value="MPN39966.1"/>
    <property type="molecule type" value="Genomic_DNA"/>
</dbReference>
<dbReference type="PROSITE" id="PS50111">
    <property type="entry name" value="CHEMOTAXIS_TRANSDUC_2"/>
    <property type="match status" value="1"/>
</dbReference>
<proteinExistence type="predicted"/>
<evidence type="ECO:0000259" key="2">
    <source>
        <dbReference type="PROSITE" id="PS50111"/>
    </source>
</evidence>
<dbReference type="SMART" id="SM00283">
    <property type="entry name" value="MA"/>
    <property type="match status" value="1"/>
</dbReference>
<dbReference type="GO" id="GO:0007165">
    <property type="term" value="P:signal transduction"/>
    <property type="evidence" value="ECO:0007669"/>
    <property type="project" value="UniProtKB-KW"/>
</dbReference>